<keyword evidence="1" id="KW-0732">Signal</keyword>
<proteinExistence type="predicted"/>
<evidence type="ECO:0000313" key="2">
    <source>
        <dbReference type="EMBL" id="MBB1486901.1"/>
    </source>
</evidence>
<keyword evidence="3" id="KW-1185">Reference proteome</keyword>
<name>A0A839IPP1_9GAMM</name>
<feature type="signal peptide" evidence="1">
    <location>
        <begin position="1"/>
        <end position="22"/>
    </location>
</feature>
<protein>
    <submittedName>
        <fullName evidence="2">Uncharacterized protein</fullName>
    </submittedName>
</protein>
<evidence type="ECO:0000313" key="3">
    <source>
        <dbReference type="Proteomes" id="UP000565262"/>
    </source>
</evidence>
<dbReference type="AlphaFoldDB" id="A0A839IPP1"/>
<dbReference type="EMBL" id="JACJFM010000010">
    <property type="protein sequence ID" value="MBB1486901.1"/>
    <property type="molecule type" value="Genomic_DNA"/>
</dbReference>
<reference evidence="2 3" key="1">
    <citation type="submission" date="2020-08" db="EMBL/GenBank/DDBJ databases">
        <title>Oceanospirillum sp. nov. isolated from marine sediment.</title>
        <authorList>
            <person name="Ji X."/>
        </authorList>
    </citation>
    <scope>NUCLEOTIDE SEQUENCE [LARGE SCALE GENOMIC DNA]</scope>
    <source>
        <strain evidence="2 3">D5</strain>
    </source>
</reference>
<evidence type="ECO:0000256" key="1">
    <source>
        <dbReference type="SAM" id="SignalP"/>
    </source>
</evidence>
<gene>
    <name evidence="2" type="ORF">H4O21_09790</name>
</gene>
<dbReference type="Proteomes" id="UP000565262">
    <property type="component" value="Unassembled WGS sequence"/>
</dbReference>
<dbReference type="RefSeq" id="WP_182808686.1">
    <property type="nucleotide sequence ID" value="NZ_JACJFM010000010.1"/>
</dbReference>
<comment type="caution">
    <text evidence="2">The sequence shown here is derived from an EMBL/GenBank/DDBJ whole genome shotgun (WGS) entry which is preliminary data.</text>
</comment>
<sequence length="155" mass="17473">MKRLMRACVLATAFLTSGAASAAATDYAIGTDLIRWVDPTQDDGMANIVFQKALGREDAIHIDFSMKDDRYILGADYKVYNRRYYLGSFMQLGAMLHVEDGSADFGIEGAVGYEYSPFQDWVLSADIQLVFGPDHPEKDKQEPWIVPRVRLMYAF</sequence>
<accession>A0A839IPP1</accession>
<organism evidence="2 3">
    <name type="scientific">Oceanospirillum sediminis</name>
    <dbReference type="NCBI Taxonomy" id="2760088"/>
    <lineage>
        <taxon>Bacteria</taxon>
        <taxon>Pseudomonadati</taxon>
        <taxon>Pseudomonadota</taxon>
        <taxon>Gammaproteobacteria</taxon>
        <taxon>Oceanospirillales</taxon>
        <taxon>Oceanospirillaceae</taxon>
        <taxon>Oceanospirillum</taxon>
    </lineage>
</organism>
<feature type="chain" id="PRO_5032883966" evidence="1">
    <location>
        <begin position="23"/>
        <end position="155"/>
    </location>
</feature>